<name>A0A6N7ZAI8_9PSEU</name>
<dbReference type="GO" id="GO:0030435">
    <property type="term" value="P:sporulation resulting in formation of a cellular spore"/>
    <property type="evidence" value="ECO:0007669"/>
    <property type="project" value="UniProtKB-KW"/>
</dbReference>
<keyword evidence="6" id="KW-0131">Cell cycle</keyword>
<dbReference type="RefSeq" id="WP_154760831.1">
    <property type="nucleotide sequence ID" value="NZ_WMBA01000076.1"/>
</dbReference>
<accession>A0A6N7ZAI8</accession>
<keyword evidence="8" id="KW-1185">Reference proteome</keyword>
<comment type="caution">
    <text evidence="7">The sequence shown here is derived from an EMBL/GenBank/DDBJ whole genome shotgun (WGS) entry which is preliminary data.</text>
</comment>
<evidence type="ECO:0000313" key="7">
    <source>
        <dbReference type="EMBL" id="MTD58761.1"/>
    </source>
</evidence>
<keyword evidence="4" id="KW-0749">Sporulation</keyword>
<dbReference type="OrthoDB" id="3626321at2"/>
<comment type="similarity">
    <text evidence="2">Belongs to the SsgA family.</text>
</comment>
<dbReference type="Gene3D" id="2.30.31.20">
    <property type="entry name" value="Sporulation-specific cell division protein SsgB"/>
    <property type="match status" value="1"/>
</dbReference>
<protein>
    <submittedName>
        <fullName evidence="7">SsgA family sporulation/cell division regulator</fullName>
    </submittedName>
</protein>
<gene>
    <name evidence="7" type="ORF">GKO32_32990</name>
</gene>
<dbReference type="Proteomes" id="UP000440096">
    <property type="component" value="Unassembled WGS sequence"/>
</dbReference>
<dbReference type="InterPro" id="IPR006776">
    <property type="entry name" value="SsgB"/>
</dbReference>
<comment type="subcellular location">
    <subcellularLocation>
        <location evidence="1">Cell septum</location>
    </subcellularLocation>
</comment>
<evidence type="ECO:0000256" key="3">
    <source>
        <dbReference type="ARBA" id="ARBA00022618"/>
    </source>
</evidence>
<proteinExistence type="inferred from homology"/>
<dbReference type="AlphaFoldDB" id="A0A6N7ZAI8"/>
<dbReference type="GO" id="GO:0000917">
    <property type="term" value="P:division septum assembly"/>
    <property type="evidence" value="ECO:0007669"/>
    <property type="project" value="UniProtKB-KW"/>
</dbReference>
<evidence type="ECO:0000256" key="2">
    <source>
        <dbReference type="ARBA" id="ARBA00009323"/>
    </source>
</evidence>
<evidence type="ECO:0000256" key="6">
    <source>
        <dbReference type="ARBA" id="ARBA00023306"/>
    </source>
</evidence>
<organism evidence="7 8">
    <name type="scientific">Amycolatopsis pithecellobii</name>
    <dbReference type="NCBI Taxonomy" id="664692"/>
    <lineage>
        <taxon>Bacteria</taxon>
        <taxon>Bacillati</taxon>
        <taxon>Actinomycetota</taxon>
        <taxon>Actinomycetes</taxon>
        <taxon>Pseudonocardiales</taxon>
        <taxon>Pseudonocardiaceae</taxon>
        <taxon>Amycolatopsis</taxon>
    </lineage>
</organism>
<dbReference type="GO" id="GO:0030428">
    <property type="term" value="C:cell septum"/>
    <property type="evidence" value="ECO:0007669"/>
    <property type="project" value="UniProtKB-SubCell"/>
</dbReference>
<evidence type="ECO:0000256" key="5">
    <source>
        <dbReference type="ARBA" id="ARBA00023210"/>
    </source>
</evidence>
<evidence type="ECO:0000256" key="4">
    <source>
        <dbReference type="ARBA" id="ARBA00022969"/>
    </source>
</evidence>
<dbReference type="EMBL" id="WMBA01000076">
    <property type="protein sequence ID" value="MTD58761.1"/>
    <property type="molecule type" value="Genomic_DNA"/>
</dbReference>
<sequence length="141" mass="15629">MPPQSLNLPMWAELEDTAGEVIELRPIKVKFRYSTDDPYAVVLDFAVGVDEWVRWAIARELLAAGLREDSGDGDVFIAPDSDLPWRIWLTVSSPTGVAMFAFHRPDLESALAKTEALVPSGTESTRIDWNHEFELLGGDAA</sequence>
<dbReference type="InterPro" id="IPR038658">
    <property type="entry name" value="SsgB_sf"/>
</dbReference>
<evidence type="ECO:0000313" key="8">
    <source>
        <dbReference type="Proteomes" id="UP000440096"/>
    </source>
</evidence>
<keyword evidence="3 7" id="KW-0132">Cell division</keyword>
<dbReference type="Pfam" id="PF04686">
    <property type="entry name" value="SsgA"/>
    <property type="match status" value="1"/>
</dbReference>
<evidence type="ECO:0000256" key="1">
    <source>
        <dbReference type="ARBA" id="ARBA00004431"/>
    </source>
</evidence>
<keyword evidence="5" id="KW-0717">Septation</keyword>
<reference evidence="7 8" key="1">
    <citation type="submission" date="2019-11" db="EMBL/GenBank/DDBJ databases">
        <title>Draft genome of Amycolatopsis RM579.</title>
        <authorList>
            <person name="Duangmal K."/>
            <person name="Mingma R."/>
        </authorList>
    </citation>
    <scope>NUCLEOTIDE SEQUENCE [LARGE SCALE GENOMIC DNA]</scope>
    <source>
        <strain evidence="7 8">RM579</strain>
    </source>
</reference>